<keyword evidence="4 7" id="KW-0732">Signal</keyword>
<evidence type="ECO:0000256" key="6">
    <source>
        <dbReference type="ARBA" id="ARBA00023121"/>
    </source>
</evidence>
<dbReference type="Pfam" id="PF05823">
    <property type="entry name" value="Gp-FAR-1"/>
    <property type="match status" value="1"/>
</dbReference>
<evidence type="ECO:0000256" key="1">
    <source>
        <dbReference type="ARBA" id="ARBA00004613"/>
    </source>
</evidence>
<evidence type="ECO:0000256" key="5">
    <source>
        <dbReference type="ARBA" id="ARBA00023054"/>
    </source>
</evidence>
<dbReference type="AlphaFoldDB" id="A0AA39I8Y3"/>
<keyword evidence="9" id="KW-1185">Reference proteome</keyword>
<proteinExistence type="inferred from homology"/>
<keyword evidence="3" id="KW-0964">Secreted</keyword>
<evidence type="ECO:0000313" key="9">
    <source>
        <dbReference type="Proteomes" id="UP001175271"/>
    </source>
</evidence>
<evidence type="ECO:0000256" key="4">
    <source>
        <dbReference type="ARBA" id="ARBA00022729"/>
    </source>
</evidence>
<comment type="similarity">
    <text evidence="2">Belongs to the fatty-acid and retinol-binding protein (FARBP) family.</text>
</comment>
<dbReference type="EMBL" id="JAUCMV010000002">
    <property type="protein sequence ID" value="KAK0418798.1"/>
    <property type="molecule type" value="Genomic_DNA"/>
</dbReference>
<sequence length="182" mass="20294">MFRFAAICLLVAVATQAAPLPFAEVDIEKIPEGIRVLIPKEVVEFYKGLTPEDKQILKGLGEEAKDLKFQTEQEAIEALKAKSESLYNRAKVIYDLVKSKVDALQPEAKDFFKQTVAAARSLRPVSGQVPSVNTIKETIRGVISKYQALPESAKTDLQQKFPQITALLQHKMVQKVIKTKLN</sequence>
<dbReference type="GO" id="GO:0005576">
    <property type="term" value="C:extracellular region"/>
    <property type="evidence" value="ECO:0007669"/>
    <property type="project" value="UniProtKB-SubCell"/>
</dbReference>
<evidence type="ECO:0000256" key="7">
    <source>
        <dbReference type="SAM" id="SignalP"/>
    </source>
</evidence>
<evidence type="ECO:0008006" key="10">
    <source>
        <dbReference type="Google" id="ProtNLM"/>
    </source>
</evidence>
<comment type="caution">
    <text evidence="8">The sequence shown here is derived from an EMBL/GenBank/DDBJ whole genome shotgun (WGS) entry which is preliminary data.</text>
</comment>
<keyword evidence="6" id="KW-0446">Lipid-binding</keyword>
<name>A0AA39I8Y3_9BILA</name>
<dbReference type="PANTHER" id="PTHR31418">
    <property type="entry name" value="FATTY-ACID AND RETINOL-BINDING PROTEIN 1"/>
    <property type="match status" value="1"/>
</dbReference>
<dbReference type="Proteomes" id="UP001175271">
    <property type="component" value="Unassembled WGS sequence"/>
</dbReference>
<reference evidence="8" key="1">
    <citation type="submission" date="2023-06" db="EMBL/GenBank/DDBJ databases">
        <title>Genomic analysis of the entomopathogenic nematode Steinernema hermaphroditum.</title>
        <authorList>
            <person name="Schwarz E.M."/>
            <person name="Heppert J.K."/>
            <person name="Baniya A."/>
            <person name="Schwartz H.T."/>
            <person name="Tan C.-H."/>
            <person name="Antoshechkin I."/>
            <person name="Sternberg P.W."/>
            <person name="Goodrich-Blair H."/>
            <person name="Dillman A.R."/>
        </authorList>
    </citation>
    <scope>NUCLEOTIDE SEQUENCE</scope>
    <source>
        <strain evidence="8">PS9179</strain>
        <tissue evidence="8">Whole animal</tissue>
    </source>
</reference>
<protein>
    <recommendedName>
        <fullName evidence="10">Fatty-acid and retinol-binding protein 1</fullName>
    </recommendedName>
</protein>
<dbReference type="GO" id="GO:0008289">
    <property type="term" value="F:lipid binding"/>
    <property type="evidence" value="ECO:0007669"/>
    <property type="project" value="UniProtKB-KW"/>
</dbReference>
<accession>A0AA39I8Y3</accession>
<feature type="chain" id="PRO_5041402228" description="Fatty-acid and retinol-binding protein 1" evidence="7">
    <location>
        <begin position="18"/>
        <end position="182"/>
    </location>
</feature>
<evidence type="ECO:0000256" key="2">
    <source>
        <dbReference type="ARBA" id="ARBA00006648"/>
    </source>
</evidence>
<keyword evidence="5" id="KW-0175">Coiled coil</keyword>
<dbReference type="InterPro" id="IPR008632">
    <property type="entry name" value="Gp-FAR-1"/>
</dbReference>
<organism evidence="8 9">
    <name type="scientific">Steinernema hermaphroditum</name>
    <dbReference type="NCBI Taxonomy" id="289476"/>
    <lineage>
        <taxon>Eukaryota</taxon>
        <taxon>Metazoa</taxon>
        <taxon>Ecdysozoa</taxon>
        <taxon>Nematoda</taxon>
        <taxon>Chromadorea</taxon>
        <taxon>Rhabditida</taxon>
        <taxon>Tylenchina</taxon>
        <taxon>Panagrolaimomorpha</taxon>
        <taxon>Strongyloidoidea</taxon>
        <taxon>Steinernematidae</taxon>
        <taxon>Steinernema</taxon>
    </lineage>
</organism>
<evidence type="ECO:0000256" key="3">
    <source>
        <dbReference type="ARBA" id="ARBA00022525"/>
    </source>
</evidence>
<evidence type="ECO:0000313" key="8">
    <source>
        <dbReference type="EMBL" id="KAK0418798.1"/>
    </source>
</evidence>
<gene>
    <name evidence="8" type="ORF">QR680_013778</name>
</gene>
<dbReference type="PANTHER" id="PTHR31418:SF3">
    <property type="entry name" value="FATTY ACID_RETINOL BINDING PROTEIN"/>
    <property type="match status" value="1"/>
</dbReference>
<comment type="subcellular location">
    <subcellularLocation>
        <location evidence="1">Secreted</location>
    </subcellularLocation>
</comment>
<feature type="signal peptide" evidence="7">
    <location>
        <begin position="1"/>
        <end position="17"/>
    </location>
</feature>
<dbReference type="Gene3D" id="1.20.120.1100">
    <property type="match status" value="1"/>
</dbReference>